<dbReference type="Proteomes" id="UP000243459">
    <property type="component" value="Chromosome 6"/>
</dbReference>
<accession>A0A5P1EMK6</accession>
<dbReference type="Gramene" id="ONK67232">
    <property type="protein sequence ID" value="ONK67232"/>
    <property type="gene ID" value="A4U43_C06F18010"/>
</dbReference>
<protein>
    <submittedName>
        <fullName evidence="1">Uncharacterized protein</fullName>
    </submittedName>
</protein>
<gene>
    <name evidence="1" type="ORF">A4U43_C06F18010</name>
</gene>
<dbReference type="AlphaFoldDB" id="A0A5P1EMK6"/>
<evidence type="ECO:0000313" key="1">
    <source>
        <dbReference type="EMBL" id="ONK67232.1"/>
    </source>
</evidence>
<evidence type="ECO:0000313" key="2">
    <source>
        <dbReference type="Proteomes" id="UP000243459"/>
    </source>
</evidence>
<name>A0A5P1EMK6_ASPOF</name>
<organism evidence="1 2">
    <name type="scientific">Asparagus officinalis</name>
    <name type="common">Garden asparagus</name>
    <dbReference type="NCBI Taxonomy" id="4686"/>
    <lineage>
        <taxon>Eukaryota</taxon>
        <taxon>Viridiplantae</taxon>
        <taxon>Streptophyta</taxon>
        <taxon>Embryophyta</taxon>
        <taxon>Tracheophyta</taxon>
        <taxon>Spermatophyta</taxon>
        <taxon>Magnoliopsida</taxon>
        <taxon>Liliopsida</taxon>
        <taxon>Asparagales</taxon>
        <taxon>Asparagaceae</taxon>
        <taxon>Asparagoideae</taxon>
        <taxon>Asparagus</taxon>
    </lineage>
</organism>
<dbReference type="EMBL" id="CM007386">
    <property type="protein sequence ID" value="ONK67232.1"/>
    <property type="molecule type" value="Genomic_DNA"/>
</dbReference>
<sequence length="97" mass="10422">MWPKRAFHDENRLGTPVHGGMVPGVVIGSGFLRCRGLRTLKAMVSESGWGPSSICVNVGLLTAKEDEAWGVGKLRHRRLASLVGYCCDGDESTSSCC</sequence>
<keyword evidence="2" id="KW-1185">Reference proteome</keyword>
<proteinExistence type="predicted"/>
<reference evidence="2" key="1">
    <citation type="journal article" date="2017" name="Nat. Commun.">
        <title>The asparagus genome sheds light on the origin and evolution of a young Y chromosome.</title>
        <authorList>
            <person name="Harkess A."/>
            <person name="Zhou J."/>
            <person name="Xu C."/>
            <person name="Bowers J.E."/>
            <person name="Van der Hulst R."/>
            <person name="Ayyampalayam S."/>
            <person name="Mercati F."/>
            <person name="Riccardi P."/>
            <person name="McKain M.R."/>
            <person name="Kakrana A."/>
            <person name="Tang H."/>
            <person name="Ray J."/>
            <person name="Groenendijk J."/>
            <person name="Arikit S."/>
            <person name="Mathioni S.M."/>
            <person name="Nakano M."/>
            <person name="Shan H."/>
            <person name="Telgmann-Rauber A."/>
            <person name="Kanno A."/>
            <person name="Yue Z."/>
            <person name="Chen H."/>
            <person name="Li W."/>
            <person name="Chen Y."/>
            <person name="Xu X."/>
            <person name="Zhang Y."/>
            <person name="Luo S."/>
            <person name="Chen H."/>
            <person name="Gao J."/>
            <person name="Mao Z."/>
            <person name="Pires J.C."/>
            <person name="Luo M."/>
            <person name="Kudrna D."/>
            <person name="Wing R.A."/>
            <person name="Meyers B.C."/>
            <person name="Yi K."/>
            <person name="Kong H."/>
            <person name="Lavrijsen P."/>
            <person name="Sunseri F."/>
            <person name="Falavigna A."/>
            <person name="Ye Y."/>
            <person name="Leebens-Mack J.H."/>
            <person name="Chen G."/>
        </authorList>
    </citation>
    <scope>NUCLEOTIDE SEQUENCE [LARGE SCALE GENOMIC DNA]</scope>
    <source>
        <strain evidence="2">cv. DH0086</strain>
    </source>
</reference>